<dbReference type="EMBL" id="WHWC01000002">
    <property type="protein sequence ID" value="KAG8388405.1"/>
    <property type="molecule type" value="Genomic_DNA"/>
</dbReference>
<accession>A0AAV6YAE9</accession>
<sequence>MGNQKLKWTTEEEEALKAGVAKHGVGKWKNILVDSQFAHKLTNRSNVDLKDKWRNLGVSHGQGYRDNTMTPKGKATPTVAAAPETQNASSVIISKDDANNNPPQSPQDDDNNLNYNAMIIEALSSIKDCSGSDFGAIVGFIEVRYFIVPFIITVQKRYKIKDTAFCTKTPIPKQKDIGPSPLQKSRSTKETLEDAAEMAAHKLAEAENKSFIAAEAVKESERVSQMAEEADAFFTHLKEVFGQWEDKGHNTSYKRSEVEVILMV</sequence>
<evidence type="ECO:0000256" key="9">
    <source>
        <dbReference type="ARBA" id="ARBA00032813"/>
    </source>
</evidence>
<keyword evidence="3" id="KW-0158">Chromosome</keyword>
<dbReference type="PROSITE" id="PS51294">
    <property type="entry name" value="HTH_MYB"/>
    <property type="match status" value="1"/>
</dbReference>
<evidence type="ECO:0000256" key="5">
    <source>
        <dbReference type="ARBA" id="ARBA00023054"/>
    </source>
</evidence>
<evidence type="ECO:0000259" key="12">
    <source>
        <dbReference type="PROSITE" id="PS51294"/>
    </source>
</evidence>
<protein>
    <recommendedName>
        <fullName evidence="9">MYB transcription factor</fullName>
    </recommendedName>
</protein>
<keyword evidence="8" id="KW-0539">Nucleus</keyword>
<dbReference type="Gene3D" id="1.10.246.220">
    <property type="match status" value="1"/>
</dbReference>
<keyword evidence="7" id="KW-0804">Transcription</keyword>
<dbReference type="GO" id="GO:0005730">
    <property type="term" value="C:nucleolus"/>
    <property type="evidence" value="ECO:0007669"/>
    <property type="project" value="UniProtKB-SubCell"/>
</dbReference>
<evidence type="ECO:0000256" key="4">
    <source>
        <dbReference type="ARBA" id="ARBA00023015"/>
    </source>
</evidence>
<evidence type="ECO:0000256" key="1">
    <source>
        <dbReference type="ARBA" id="ARBA00004286"/>
    </source>
</evidence>
<keyword evidence="14" id="KW-1185">Reference proteome</keyword>
<keyword evidence="4" id="KW-0805">Transcription regulation</keyword>
<evidence type="ECO:0000256" key="7">
    <source>
        <dbReference type="ARBA" id="ARBA00023163"/>
    </source>
</evidence>
<feature type="region of interest" description="Disordered" evidence="10">
    <location>
        <begin position="60"/>
        <end position="86"/>
    </location>
</feature>
<dbReference type="SMART" id="SM00717">
    <property type="entry name" value="SANT"/>
    <property type="match status" value="1"/>
</dbReference>
<dbReference type="AlphaFoldDB" id="A0AAV6YAE9"/>
<dbReference type="InterPro" id="IPR009057">
    <property type="entry name" value="Homeodomain-like_sf"/>
</dbReference>
<evidence type="ECO:0000256" key="8">
    <source>
        <dbReference type="ARBA" id="ARBA00023242"/>
    </source>
</evidence>
<dbReference type="PROSITE" id="PS50090">
    <property type="entry name" value="MYB_LIKE"/>
    <property type="match status" value="1"/>
</dbReference>
<comment type="subcellular location">
    <subcellularLocation>
        <location evidence="1">Chromosome</location>
    </subcellularLocation>
    <subcellularLocation>
        <location evidence="2">Nucleus</location>
        <location evidence="2">Nucleolus</location>
    </subcellularLocation>
</comment>
<evidence type="ECO:0000256" key="2">
    <source>
        <dbReference type="ARBA" id="ARBA00004604"/>
    </source>
</evidence>
<dbReference type="InterPro" id="IPR044597">
    <property type="entry name" value="SMH1-6"/>
</dbReference>
<dbReference type="CDD" id="cd11660">
    <property type="entry name" value="SANT_TRF"/>
    <property type="match status" value="1"/>
</dbReference>
<gene>
    <name evidence="13" type="ORF">BUALT_Bualt02G0122500</name>
</gene>
<dbReference type="FunFam" id="1.10.10.60:FF:000168">
    <property type="entry name" value="Telomere repeat-binding factor 1"/>
    <property type="match status" value="1"/>
</dbReference>
<evidence type="ECO:0000259" key="11">
    <source>
        <dbReference type="PROSITE" id="PS50090"/>
    </source>
</evidence>
<dbReference type="InterPro" id="IPR001005">
    <property type="entry name" value="SANT/Myb"/>
</dbReference>
<dbReference type="PANTHER" id="PTHR46267">
    <property type="entry name" value="SINGLE MYB HISTONE 4"/>
    <property type="match status" value="1"/>
</dbReference>
<dbReference type="InterPro" id="IPR017930">
    <property type="entry name" value="Myb_dom"/>
</dbReference>
<organism evidence="13 14">
    <name type="scientific">Buddleja alternifolia</name>
    <dbReference type="NCBI Taxonomy" id="168488"/>
    <lineage>
        <taxon>Eukaryota</taxon>
        <taxon>Viridiplantae</taxon>
        <taxon>Streptophyta</taxon>
        <taxon>Embryophyta</taxon>
        <taxon>Tracheophyta</taxon>
        <taxon>Spermatophyta</taxon>
        <taxon>Magnoliopsida</taxon>
        <taxon>eudicotyledons</taxon>
        <taxon>Gunneridae</taxon>
        <taxon>Pentapetalae</taxon>
        <taxon>asterids</taxon>
        <taxon>lamiids</taxon>
        <taxon>Lamiales</taxon>
        <taxon>Scrophulariaceae</taxon>
        <taxon>Buddlejeae</taxon>
        <taxon>Buddleja</taxon>
    </lineage>
</organism>
<dbReference type="Pfam" id="PF00249">
    <property type="entry name" value="Myb_DNA-binding"/>
    <property type="match status" value="1"/>
</dbReference>
<evidence type="ECO:0000256" key="6">
    <source>
        <dbReference type="ARBA" id="ARBA00023125"/>
    </source>
</evidence>
<feature type="domain" description="HTH myb-type" evidence="12">
    <location>
        <begin position="1"/>
        <end position="62"/>
    </location>
</feature>
<keyword evidence="6" id="KW-0238">DNA-binding</keyword>
<dbReference type="PANTHER" id="PTHR46267:SF15">
    <property type="entry name" value="WINGED HELIX-TURN-HELIX TRANSCRIPTION REPRESSOR DNA-BINDING PROTEIN-RELATED"/>
    <property type="match status" value="1"/>
</dbReference>
<dbReference type="GO" id="GO:0005694">
    <property type="term" value="C:chromosome"/>
    <property type="evidence" value="ECO:0007669"/>
    <property type="project" value="UniProtKB-SubCell"/>
</dbReference>
<reference evidence="13" key="1">
    <citation type="submission" date="2019-10" db="EMBL/GenBank/DDBJ databases">
        <authorList>
            <person name="Zhang R."/>
            <person name="Pan Y."/>
            <person name="Wang J."/>
            <person name="Ma R."/>
            <person name="Yu S."/>
        </authorList>
    </citation>
    <scope>NUCLEOTIDE SEQUENCE</scope>
    <source>
        <strain evidence="13">LA-IB0</strain>
        <tissue evidence="13">Leaf</tissue>
    </source>
</reference>
<dbReference type="GO" id="GO:0003691">
    <property type="term" value="F:double-stranded telomeric DNA binding"/>
    <property type="evidence" value="ECO:0007669"/>
    <property type="project" value="InterPro"/>
</dbReference>
<dbReference type="SUPFAM" id="SSF46689">
    <property type="entry name" value="Homeodomain-like"/>
    <property type="match status" value="1"/>
</dbReference>
<dbReference type="Proteomes" id="UP000826271">
    <property type="component" value="Unassembled WGS sequence"/>
</dbReference>
<keyword evidence="5" id="KW-0175">Coiled coil</keyword>
<evidence type="ECO:0000313" key="13">
    <source>
        <dbReference type="EMBL" id="KAG8388405.1"/>
    </source>
</evidence>
<name>A0AAV6YAE9_9LAMI</name>
<comment type="caution">
    <text evidence="13">The sequence shown here is derived from an EMBL/GenBank/DDBJ whole genome shotgun (WGS) entry which is preliminary data.</text>
</comment>
<evidence type="ECO:0000256" key="3">
    <source>
        <dbReference type="ARBA" id="ARBA00022454"/>
    </source>
</evidence>
<feature type="domain" description="Myb-like" evidence="11">
    <location>
        <begin position="1"/>
        <end position="57"/>
    </location>
</feature>
<proteinExistence type="predicted"/>
<evidence type="ECO:0000256" key="10">
    <source>
        <dbReference type="SAM" id="MobiDB-lite"/>
    </source>
</evidence>
<evidence type="ECO:0000313" key="14">
    <source>
        <dbReference type="Proteomes" id="UP000826271"/>
    </source>
</evidence>